<evidence type="ECO:0000313" key="2">
    <source>
        <dbReference type="Proteomes" id="UP000253410"/>
    </source>
</evidence>
<protein>
    <submittedName>
        <fullName evidence="1">Uncharacterized protein</fullName>
    </submittedName>
</protein>
<keyword evidence="2" id="KW-1185">Reference proteome</keyword>
<comment type="caution">
    <text evidence="1">The sequence shown here is derived from an EMBL/GenBank/DDBJ whole genome shotgun (WGS) entry which is preliminary data.</text>
</comment>
<dbReference type="AlphaFoldDB" id="A0A365Y5Y1"/>
<sequence>MPISLFAVTDHHLTPSQILDLGLVLNEDKVLRQFYTFPWPRKEKGMPDWREIYDEATLEYKWKKARGEQPLSEEEEENMPFVYWWQFPTFFNYVDFNEKTVVFHAFDIELWALDPENRQWEDMREKYSRILSFYDRLGQIMQEKYFIVFTDGRSSWIESMIGENRTLDEIRTAILQRTGSNRIEDITDKWLGDHHIYIHTVKR</sequence>
<dbReference type="Proteomes" id="UP000253410">
    <property type="component" value="Unassembled WGS sequence"/>
</dbReference>
<dbReference type="EMBL" id="QFFJ01000001">
    <property type="protein sequence ID" value="RBL93919.1"/>
    <property type="molecule type" value="Genomic_DNA"/>
</dbReference>
<evidence type="ECO:0000313" key="1">
    <source>
        <dbReference type="EMBL" id="RBL93919.1"/>
    </source>
</evidence>
<name>A0A365Y5Y1_9BACT</name>
<organism evidence="1 2">
    <name type="scientific">Chitinophaga flava</name>
    <dbReference type="NCBI Taxonomy" id="2259036"/>
    <lineage>
        <taxon>Bacteria</taxon>
        <taxon>Pseudomonadati</taxon>
        <taxon>Bacteroidota</taxon>
        <taxon>Chitinophagia</taxon>
        <taxon>Chitinophagales</taxon>
        <taxon>Chitinophagaceae</taxon>
        <taxon>Chitinophaga</taxon>
    </lineage>
</organism>
<dbReference type="RefSeq" id="WP_113616512.1">
    <property type="nucleotide sequence ID" value="NZ_QFFJ01000001.1"/>
</dbReference>
<proteinExistence type="predicted"/>
<accession>A0A365Y5Y1</accession>
<reference evidence="1 2" key="1">
    <citation type="submission" date="2018-05" db="EMBL/GenBank/DDBJ databases">
        <title>Chitinophaga sp. K3CV102501T nov., isolated from isolated from a monsoon evergreen broad-leaved forest soil.</title>
        <authorList>
            <person name="Lv Y."/>
        </authorList>
    </citation>
    <scope>NUCLEOTIDE SEQUENCE [LARGE SCALE GENOMIC DNA]</scope>
    <source>
        <strain evidence="1 2">GDMCC 1.1325</strain>
    </source>
</reference>
<gene>
    <name evidence="1" type="ORF">DF182_15645</name>
</gene>